<comment type="caution">
    <text evidence="1">The sequence shown here is derived from an EMBL/GenBank/DDBJ whole genome shotgun (WGS) entry which is preliminary data.</text>
</comment>
<dbReference type="Pfam" id="PF08843">
    <property type="entry name" value="AbiEii"/>
    <property type="match status" value="2"/>
</dbReference>
<reference evidence="1 2" key="1">
    <citation type="journal article" date="2016" name="Nat. Commun.">
        <title>Thousands of microbial genomes shed light on interconnected biogeochemical processes in an aquifer system.</title>
        <authorList>
            <person name="Anantharaman K."/>
            <person name="Brown C.T."/>
            <person name="Hug L.A."/>
            <person name="Sharon I."/>
            <person name="Castelle C.J."/>
            <person name="Probst A.J."/>
            <person name="Thomas B.C."/>
            <person name="Singh A."/>
            <person name="Wilkins M.J."/>
            <person name="Karaoz U."/>
            <person name="Brodie E.L."/>
            <person name="Williams K.H."/>
            <person name="Hubbard S.S."/>
            <person name="Banfield J.F."/>
        </authorList>
    </citation>
    <scope>NUCLEOTIDE SEQUENCE [LARGE SCALE GENOMIC DNA]</scope>
</reference>
<gene>
    <name evidence="1" type="ORF">A3G00_04740</name>
</gene>
<dbReference type="Proteomes" id="UP000178347">
    <property type="component" value="Unassembled WGS sequence"/>
</dbReference>
<protein>
    <recommendedName>
        <fullName evidence="3">Nucleotidyl transferase AbiEii/AbiGii toxin family protein</fullName>
    </recommendedName>
</protein>
<proteinExistence type="predicted"/>
<dbReference type="EMBL" id="MFQN01000018">
    <property type="protein sequence ID" value="OGH74359.1"/>
    <property type="molecule type" value="Genomic_DNA"/>
</dbReference>
<dbReference type="STRING" id="1798692.A3G00_04740"/>
<sequence>MAADHQELEWHFDAIPLATKKALDYLAKQKWLEHSKWCLAGGTALALQVGHRSSVDLDFFIPQADFNTGKLLSRLPKKDWRTTMIKEGTIYGELMGAKASFIAYPFFAPSKKTNKYGCVRMLLPKDIAVMKIIAVSQRGKKRDFFDLYWYIRNCEPLVDIIYRLGPQYPNIEHNYHHIIKSLAYFADAEADPEPRIFFKANWPGVKKFFREQAKELVKEFKLIV</sequence>
<dbReference type="AlphaFoldDB" id="A0A1F6MRR4"/>
<evidence type="ECO:0000313" key="1">
    <source>
        <dbReference type="EMBL" id="OGH74359.1"/>
    </source>
</evidence>
<accession>A0A1F6MRR4</accession>
<name>A0A1F6MRR4_9BACT</name>
<evidence type="ECO:0008006" key="3">
    <source>
        <dbReference type="Google" id="ProtNLM"/>
    </source>
</evidence>
<evidence type="ECO:0000313" key="2">
    <source>
        <dbReference type="Proteomes" id="UP000178347"/>
    </source>
</evidence>
<dbReference type="InterPro" id="IPR014942">
    <property type="entry name" value="AbiEii"/>
</dbReference>
<organism evidence="1 2">
    <name type="scientific">Candidatus Magasanikbacteria bacterium RIFCSPLOWO2_12_FULL_43_12</name>
    <dbReference type="NCBI Taxonomy" id="1798692"/>
    <lineage>
        <taxon>Bacteria</taxon>
        <taxon>Candidatus Magasanikiibacteriota</taxon>
    </lineage>
</organism>